<name>A0A6A3VYU8_9STRA</name>
<evidence type="ECO:0000313" key="3">
    <source>
        <dbReference type="EMBL" id="KAE9173167.1"/>
    </source>
</evidence>
<gene>
    <name evidence="3" type="ORF">PF005_g26385</name>
</gene>
<keyword evidence="1" id="KW-0175">Coiled coil</keyword>
<organism evidence="3 4">
    <name type="scientific">Phytophthora fragariae</name>
    <dbReference type="NCBI Taxonomy" id="53985"/>
    <lineage>
        <taxon>Eukaryota</taxon>
        <taxon>Sar</taxon>
        <taxon>Stramenopiles</taxon>
        <taxon>Oomycota</taxon>
        <taxon>Peronosporomycetes</taxon>
        <taxon>Peronosporales</taxon>
        <taxon>Peronosporaceae</taxon>
        <taxon>Phytophthora</taxon>
    </lineage>
</organism>
<dbReference type="AlphaFoldDB" id="A0A6A3VYU8"/>
<protein>
    <submittedName>
        <fullName evidence="3">Uncharacterized protein</fullName>
    </submittedName>
</protein>
<proteinExistence type="predicted"/>
<feature type="region of interest" description="Disordered" evidence="2">
    <location>
        <begin position="34"/>
        <end position="68"/>
    </location>
</feature>
<accession>A0A6A3VYU8</accession>
<dbReference type="Proteomes" id="UP000433483">
    <property type="component" value="Unassembled WGS sequence"/>
</dbReference>
<feature type="coiled-coil region" evidence="1">
    <location>
        <begin position="1"/>
        <end position="28"/>
    </location>
</feature>
<dbReference type="OrthoDB" id="10413311at2759"/>
<reference evidence="3 4" key="1">
    <citation type="submission" date="2018-08" db="EMBL/GenBank/DDBJ databases">
        <title>Genomic investigation of the strawberry pathogen Phytophthora fragariae indicates pathogenicity is determined by transcriptional variation in three key races.</title>
        <authorList>
            <person name="Adams T.M."/>
            <person name="Armitage A.D."/>
            <person name="Sobczyk M.K."/>
            <person name="Bates H.J."/>
            <person name="Dunwell J.M."/>
            <person name="Nellist C.F."/>
            <person name="Harrison R.J."/>
        </authorList>
    </citation>
    <scope>NUCLEOTIDE SEQUENCE [LARGE SCALE GENOMIC DNA]</scope>
    <source>
        <strain evidence="3 4">NOV-27</strain>
    </source>
</reference>
<sequence length="97" mass="10893">MRSTQEALSRMELRQEAAEARQAQLIQQTFQAMQTKATQSAVNEKAIPRAPAPQTHPEKYAAPTADPPVNVEAIQAEAVRRAQEAAQVELDRRRRQM</sequence>
<evidence type="ECO:0000256" key="2">
    <source>
        <dbReference type="SAM" id="MobiDB-lite"/>
    </source>
</evidence>
<dbReference type="EMBL" id="QXGB01003041">
    <property type="protein sequence ID" value="KAE9173167.1"/>
    <property type="molecule type" value="Genomic_DNA"/>
</dbReference>
<evidence type="ECO:0000256" key="1">
    <source>
        <dbReference type="SAM" id="Coils"/>
    </source>
</evidence>
<keyword evidence="4" id="KW-1185">Reference proteome</keyword>
<evidence type="ECO:0000313" key="4">
    <source>
        <dbReference type="Proteomes" id="UP000433483"/>
    </source>
</evidence>
<comment type="caution">
    <text evidence="3">The sequence shown here is derived from an EMBL/GenBank/DDBJ whole genome shotgun (WGS) entry which is preliminary data.</text>
</comment>